<reference evidence="5" key="1">
    <citation type="submission" date="2013-12" db="EMBL/GenBank/DDBJ databases">
        <authorList>
            <person name="Omoto C.K."/>
            <person name="Sibley D."/>
            <person name="Venepally P."/>
            <person name="Hadjithomas M."/>
            <person name="Karamycheva S."/>
            <person name="Brunk B."/>
            <person name="Roos D."/>
            <person name="Caler E."/>
            <person name="Lorenzi H."/>
        </authorList>
    </citation>
    <scope>NUCLEOTIDE SEQUENCE</scope>
</reference>
<name>A0A023BA89_GRENI</name>
<dbReference type="Gene3D" id="1.20.120.50">
    <property type="entry name" value="Hemerythrin-like"/>
    <property type="match status" value="1"/>
</dbReference>
<accession>A0A023BA89</accession>
<evidence type="ECO:0000256" key="4">
    <source>
        <dbReference type="SAM" id="MobiDB-lite"/>
    </source>
</evidence>
<dbReference type="EMBL" id="AFNH02000314">
    <property type="protein sequence ID" value="EZG77898.1"/>
    <property type="molecule type" value="Genomic_DNA"/>
</dbReference>
<keyword evidence="2" id="KW-0479">Metal-binding</keyword>
<dbReference type="RefSeq" id="XP_011129475.1">
    <property type="nucleotide sequence ID" value="XM_011131173.1"/>
</dbReference>
<dbReference type="AlphaFoldDB" id="A0A023BA89"/>
<protein>
    <submittedName>
        <fullName evidence="5">Uncharacterized protein</fullName>
    </submittedName>
</protein>
<keyword evidence="3" id="KW-0408">Iron</keyword>
<dbReference type="GO" id="GO:0046872">
    <property type="term" value="F:metal ion binding"/>
    <property type="evidence" value="ECO:0007669"/>
    <property type="project" value="UniProtKB-KW"/>
</dbReference>
<feature type="region of interest" description="Disordered" evidence="4">
    <location>
        <begin position="91"/>
        <end position="167"/>
    </location>
</feature>
<dbReference type="InterPro" id="IPR035938">
    <property type="entry name" value="Hemerythrin-like_sf"/>
</dbReference>
<evidence type="ECO:0000313" key="6">
    <source>
        <dbReference type="Proteomes" id="UP000019763"/>
    </source>
</evidence>
<comment type="similarity">
    <text evidence="1">Belongs to the hemerythrin family.</text>
</comment>
<keyword evidence="6" id="KW-1185">Reference proteome</keyword>
<evidence type="ECO:0000256" key="3">
    <source>
        <dbReference type="ARBA" id="ARBA00023004"/>
    </source>
</evidence>
<proteinExistence type="inferred from homology"/>
<evidence type="ECO:0000256" key="1">
    <source>
        <dbReference type="ARBA" id="ARBA00010587"/>
    </source>
</evidence>
<organism evidence="5 6">
    <name type="scientific">Gregarina niphandrodes</name>
    <name type="common">Septate eugregarine</name>
    <dbReference type="NCBI Taxonomy" id="110365"/>
    <lineage>
        <taxon>Eukaryota</taxon>
        <taxon>Sar</taxon>
        <taxon>Alveolata</taxon>
        <taxon>Apicomplexa</taxon>
        <taxon>Conoidasida</taxon>
        <taxon>Gregarinasina</taxon>
        <taxon>Eugregarinorida</taxon>
        <taxon>Gregarinidae</taxon>
        <taxon>Gregarina</taxon>
    </lineage>
</organism>
<dbReference type="Proteomes" id="UP000019763">
    <property type="component" value="Unassembled WGS sequence"/>
</dbReference>
<evidence type="ECO:0000313" key="5">
    <source>
        <dbReference type="EMBL" id="EZG77898.1"/>
    </source>
</evidence>
<feature type="compositionally biased region" description="Basic and acidic residues" evidence="4">
    <location>
        <begin position="96"/>
        <end position="108"/>
    </location>
</feature>
<sequence>MEIQYHPAPYPFIWNVSYSQGHEVLNKGHQNMFREVNDLWQTRDLKVAVEQLEKVRADFAALFAVEEKMMTQLLERQEQLKRSVIASKASSRRNRKLLDEGDESRTEDAAVPGAAVPGATVPGATEPVTSQDKIPRTLGGKVAFNDTHDQSPATSSASSSSLSTLGSDITPQRDRHYFYHSDNGEIIDLSTQALTVQRIQTHSTKHKLFLEDLEGIQRRLQFLLSGTAPKYVNDADFQGKREIQFISNWYIYHILSDDNSILYSFRLCQLLSGNREPGIVGIQYCNTRPKTNYRSLLETMSGVDLLSDDELNQLRNNKGFLIVRDWMAHLQQNFVVSICLIRPPSIQGSDFKIILSNVSWVEFSKVKPWFGCQKGYTQFFSAKNNLEITSILHDLKDANLPDGSYGIHKSQFIKGDSKDERKKKA</sequence>
<feature type="compositionally biased region" description="Low complexity" evidence="4">
    <location>
        <begin position="109"/>
        <end position="125"/>
    </location>
</feature>
<evidence type="ECO:0000256" key="2">
    <source>
        <dbReference type="ARBA" id="ARBA00022723"/>
    </source>
</evidence>
<dbReference type="VEuPathDB" id="CryptoDB:GNI_041270"/>
<comment type="caution">
    <text evidence="5">The sequence shown here is derived from an EMBL/GenBank/DDBJ whole genome shotgun (WGS) entry which is preliminary data.</text>
</comment>
<dbReference type="SUPFAM" id="SSF47188">
    <property type="entry name" value="Hemerythrin-like"/>
    <property type="match status" value="1"/>
</dbReference>
<gene>
    <name evidence="5" type="ORF">GNI_041270</name>
</gene>
<feature type="compositionally biased region" description="Low complexity" evidence="4">
    <location>
        <begin position="151"/>
        <end position="167"/>
    </location>
</feature>
<dbReference type="GeneID" id="22911597"/>